<evidence type="ECO:0008006" key="3">
    <source>
        <dbReference type="Google" id="ProtNLM"/>
    </source>
</evidence>
<comment type="caution">
    <text evidence="1">The sequence shown here is derived from an EMBL/GenBank/DDBJ whole genome shotgun (WGS) entry which is preliminary data.</text>
</comment>
<gene>
    <name evidence="1" type="ORF">ACFPOC_13945</name>
</gene>
<name>A0ABW0SF04_9RHOB</name>
<evidence type="ECO:0000313" key="1">
    <source>
        <dbReference type="EMBL" id="MFC5567511.1"/>
    </source>
</evidence>
<dbReference type="EMBL" id="JBHSNA010000015">
    <property type="protein sequence ID" value="MFC5567511.1"/>
    <property type="molecule type" value="Genomic_DNA"/>
</dbReference>
<keyword evidence="2" id="KW-1185">Reference proteome</keyword>
<protein>
    <recommendedName>
        <fullName evidence="3">NifU family protein</fullName>
    </recommendedName>
</protein>
<proteinExistence type="predicted"/>
<reference evidence="2" key="1">
    <citation type="journal article" date="2019" name="Int. J. Syst. Evol. Microbiol.">
        <title>The Global Catalogue of Microorganisms (GCM) 10K type strain sequencing project: providing services to taxonomists for standard genome sequencing and annotation.</title>
        <authorList>
            <consortium name="The Broad Institute Genomics Platform"/>
            <consortium name="The Broad Institute Genome Sequencing Center for Infectious Disease"/>
            <person name="Wu L."/>
            <person name="Ma J."/>
        </authorList>
    </citation>
    <scope>NUCLEOTIDE SEQUENCE [LARGE SCALE GENOMIC DNA]</scope>
    <source>
        <strain evidence="2">KACC 11588</strain>
    </source>
</reference>
<accession>A0ABW0SF04</accession>
<dbReference type="Proteomes" id="UP001596056">
    <property type="component" value="Unassembled WGS sequence"/>
</dbReference>
<organism evidence="1 2">
    <name type="scientific">Rubellimicrobium aerolatum</name>
    <dbReference type="NCBI Taxonomy" id="490979"/>
    <lineage>
        <taxon>Bacteria</taxon>
        <taxon>Pseudomonadati</taxon>
        <taxon>Pseudomonadota</taxon>
        <taxon>Alphaproteobacteria</taxon>
        <taxon>Rhodobacterales</taxon>
        <taxon>Roseobacteraceae</taxon>
        <taxon>Rubellimicrobium</taxon>
    </lineage>
</organism>
<evidence type="ECO:0000313" key="2">
    <source>
        <dbReference type="Proteomes" id="UP001596056"/>
    </source>
</evidence>
<dbReference type="RefSeq" id="WP_209841076.1">
    <property type="nucleotide sequence ID" value="NZ_JAGGJP010000009.1"/>
</dbReference>
<sequence>MPPADALPADALPDDAILDDELLAMLEAAIRDRLGRAPRGPIVLILVEEETVEFTALGCACSDCLGPAADALHALQRDAHVTPTPRH</sequence>